<dbReference type="Gene3D" id="3.60.110.10">
    <property type="entry name" value="Carbon-nitrogen hydrolase"/>
    <property type="match status" value="1"/>
</dbReference>
<dbReference type="InterPro" id="IPR036526">
    <property type="entry name" value="C-N_Hydrolase_sf"/>
</dbReference>
<dbReference type="PANTHER" id="PTHR23088">
    <property type="entry name" value="NITRILASE-RELATED"/>
    <property type="match status" value="1"/>
</dbReference>
<dbReference type="PROSITE" id="PS50263">
    <property type="entry name" value="CN_HYDROLASE"/>
    <property type="match status" value="1"/>
</dbReference>
<proteinExistence type="inferred from homology"/>
<feature type="domain" description="CN hydrolase" evidence="3">
    <location>
        <begin position="6"/>
        <end position="255"/>
    </location>
</feature>
<dbReference type="InterPro" id="IPR001110">
    <property type="entry name" value="UPF0012_CS"/>
</dbReference>
<dbReference type="CDD" id="cd07572">
    <property type="entry name" value="nit"/>
    <property type="match status" value="1"/>
</dbReference>
<comment type="caution">
    <text evidence="4">The sequence shown here is derived from an EMBL/GenBank/DDBJ whole genome shotgun (WGS) entry which is preliminary data.</text>
</comment>
<evidence type="ECO:0000313" key="4">
    <source>
        <dbReference type="EMBL" id="MCG7939152.1"/>
    </source>
</evidence>
<dbReference type="PROSITE" id="PS01227">
    <property type="entry name" value="UPF0012"/>
    <property type="match status" value="1"/>
</dbReference>
<reference evidence="4" key="1">
    <citation type="journal article" date="2021" name="Proc. Natl. Acad. Sci. U.S.A.">
        <title>Global biogeography of chemosynthetic symbionts reveals both localized and globally distributed symbiont groups. .</title>
        <authorList>
            <person name="Osvatic J.T."/>
            <person name="Wilkins L.G.E."/>
            <person name="Leibrecht L."/>
            <person name="Leray M."/>
            <person name="Zauner S."/>
            <person name="Polzin J."/>
            <person name="Camacho Y."/>
            <person name="Gros O."/>
            <person name="van Gils J.A."/>
            <person name="Eisen J.A."/>
            <person name="Petersen J.M."/>
            <person name="Yuen B."/>
        </authorList>
    </citation>
    <scope>NUCLEOTIDE SEQUENCE</scope>
    <source>
        <strain evidence="4">MAGL173</strain>
    </source>
</reference>
<gene>
    <name evidence="4" type="ORF">JAZ04_09895</name>
</gene>
<dbReference type="SUPFAM" id="SSF56317">
    <property type="entry name" value="Carbon-nitrogen hydrolase"/>
    <property type="match status" value="1"/>
</dbReference>
<dbReference type="Proteomes" id="UP000886687">
    <property type="component" value="Unassembled WGS sequence"/>
</dbReference>
<dbReference type="EMBL" id="JAEPDI010000005">
    <property type="protein sequence ID" value="MCG7939152.1"/>
    <property type="molecule type" value="Genomic_DNA"/>
</dbReference>
<organism evidence="4 5">
    <name type="scientific">Candidatus Thiodiazotropha lotti</name>
    <dbReference type="NCBI Taxonomy" id="2792787"/>
    <lineage>
        <taxon>Bacteria</taxon>
        <taxon>Pseudomonadati</taxon>
        <taxon>Pseudomonadota</taxon>
        <taxon>Gammaproteobacteria</taxon>
        <taxon>Chromatiales</taxon>
        <taxon>Sedimenticolaceae</taxon>
        <taxon>Candidatus Thiodiazotropha</taxon>
    </lineage>
</organism>
<evidence type="ECO:0000256" key="2">
    <source>
        <dbReference type="ARBA" id="ARBA00022801"/>
    </source>
</evidence>
<dbReference type="AlphaFoldDB" id="A0A9E4MZ58"/>
<comment type="similarity">
    <text evidence="1">Belongs to the carbon-nitrogen hydrolase superfamily. NIT1/NIT2 family.</text>
</comment>
<dbReference type="GO" id="GO:0016811">
    <property type="term" value="F:hydrolase activity, acting on carbon-nitrogen (but not peptide) bonds, in linear amides"/>
    <property type="evidence" value="ECO:0007669"/>
    <property type="project" value="InterPro"/>
</dbReference>
<evidence type="ECO:0000313" key="5">
    <source>
        <dbReference type="Proteomes" id="UP000886687"/>
    </source>
</evidence>
<dbReference type="Pfam" id="PF00795">
    <property type="entry name" value="CN_hydrolase"/>
    <property type="match status" value="1"/>
</dbReference>
<dbReference type="PANTHER" id="PTHR23088:SF27">
    <property type="entry name" value="DEAMINATED GLUTATHIONE AMIDASE"/>
    <property type="match status" value="1"/>
</dbReference>
<keyword evidence="2 4" id="KW-0378">Hydrolase</keyword>
<evidence type="ECO:0000259" key="3">
    <source>
        <dbReference type="PROSITE" id="PS50263"/>
    </source>
</evidence>
<sequence length="274" mass="30273">MSGKKNQVAAIQMASSPHVSANLLEAERLIGEASENGAGLVVLPENFAFKGEHDRDMLTLCEESEDGPLQGFLSQMAKRYGVWLVGGTIPLRASQGGKVRAACLVMDDQGRRVARYDKIHLFDVHLVETDERYVESSTIEPGDQPVVLETPFGKLGIAVCYDLRFPELFRKLLDQGAELFAVPSSFTAMTGKAHWKTLVRARAIENLAFVIAAAQGGYHISGRETHGHSMIVDPWGTVLSQVPRGTGYVSVELDTEYQKTIRRTFPTIDHRQLY</sequence>
<evidence type="ECO:0000256" key="1">
    <source>
        <dbReference type="ARBA" id="ARBA00010613"/>
    </source>
</evidence>
<name>A0A9E4MZ58_9GAMM</name>
<dbReference type="InterPro" id="IPR045254">
    <property type="entry name" value="Nit1/2_C-N_Hydrolase"/>
</dbReference>
<accession>A0A9E4MZ58</accession>
<protein>
    <submittedName>
        <fullName evidence="4">Carbon-nitrogen hydrolase family protein</fullName>
    </submittedName>
</protein>
<dbReference type="InterPro" id="IPR003010">
    <property type="entry name" value="C-N_Hydrolase"/>
</dbReference>